<dbReference type="Proteomes" id="UP000285150">
    <property type="component" value="Unassembled WGS sequence"/>
</dbReference>
<evidence type="ECO:0000313" key="2">
    <source>
        <dbReference type="Proteomes" id="UP000285150"/>
    </source>
</evidence>
<keyword evidence="1" id="KW-0067">ATP-binding</keyword>
<dbReference type="Gene3D" id="3.30.565.10">
    <property type="entry name" value="Histidine kinase-like ATPase, C-terminal domain"/>
    <property type="match status" value="1"/>
</dbReference>
<dbReference type="Pfam" id="PF13589">
    <property type="entry name" value="HATPase_c_3"/>
    <property type="match status" value="1"/>
</dbReference>
<dbReference type="GO" id="GO:0005524">
    <property type="term" value="F:ATP binding"/>
    <property type="evidence" value="ECO:0007669"/>
    <property type="project" value="UniProtKB-KW"/>
</dbReference>
<keyword evidence="1" id="KW-0547">Nucleotide-binding</keyword>
<proteinExistence type="predicted"/>
<sequence>MQVNIKQAIRLFFSNPSLDMVFIEAIANSLDADASKINICISIEELGKQETLKITVQDNGVGFTEERYAKFCKLLQVEDSTHKGVGRLVYLYYFDTIEVSSIFDKQHRSFLYNTSFDENNSNMVLEPIAQQEQRTILNFSNCTLKRLSSYNSILPDALKRMILEEFLPRFYVYKEGGKDIEINIELKVGKVKKNQFIGNRKATISLNDLPVLKIEDVNASQIRMFEDMTLQYSIEKKDNYAPPFVITALCVDNRAYKLSDVISSDNIPYGYELIFLLKSSIFNGQVDPSRQTLTLRDEILKSVKKIFRTKIANIIQREIPSFKESNEKTKLSLSKSYPHLLGYFEDEEIGIVSRSKSLEMAQQKFLRDQKTVLEAEYLDEEKYDKAMDLSSRSLAEYILYREKIISKLETITNKDSEATIHNLILPKRSILKNNHNITTIYNNNLWLLDNKYMTYTTAMSERTMQEVVEEITQGVEQESDSNRPDLAIIFSDNPEDLSCKVDVVIIELKKRGIKLSKTEEVISQLKQRATKLMNYYPNRIQRIWFYGIVEFNDEFKLSLKNEHYTPLFSKDTLYYKENEWYLSLESDIPYKVGTYILSIDAFIKDAKAHNEIFLNILKEGFKSCKIN</sequence>
<comment type="caution">
    <text evidence="1">The sequence shown here is derived from an EMBL/GenBank/DDBJ whole genome shotgun (WGS) entry which is preliminary data.</text>
</comment>
<dbReference type="AlphaFoldDB" id="A0A413B8R7"/>
<organism evidence="1 2">
    <name type="scientific">Bacteroides stercoris</name>
    <dbReference type="NCBI Taxonomy" id="46506"/>
    <lineage>
        <taxon>Bacteria</taxon>
        <taxon>Pseudomonadati</taxon>
        <taxon>Bacteroidota</taxon>
        <taxon>Bacteroidia</taxon>
        <taxon>Bacteroidales</taxon>
        <taxon>Bacteroidaceae</taxon>
        <taxon>Bacteroides</taxon>
    </lineage>
</organism>
<gene>
    <name evidence="1" type="ORF">DWV77_06470</name>
</gene>
<dbReference type="RefSeq" id="WP_117857590.1">
    <property type="nucleotide sequence ID" value="NZ_JAQCSR010000004.1"/>
</dbReference>
<accession>A0A413B8R7</accession>
<dbReference type="InterPro" id="IPR036890">
    <property type="entry name" value="HATPase_C_sf"/>
</dbReference>
<evidence type="ECO:0000313" key="1">
    <source>
        <dbReference type="EMBL" id="RGW34976.1"/>
    </source>
</evidence>
<dbReference type="SUPFAM" id="SSF55874">
    <property type="entry name" value="ATPase domain of HSP90 chaperone/DNA topoisomerase II/histidine kinase"/>
    <property type="match status" value="1"/>
</dbReference>
<name>A0A413B8R7_BACSE</name>
<protein>
    <submittedName>
        <fullName evidence="1">ATP-binding protein</fullName>
    </submittedName>
</protein>
<dbReference type="EMBL" id="QSAF01000005">
    <property type="protein sequence ID" value="RGW34976.1"/>
    <property type="molecule type" value="Genomic_DNA"/>
</dbReference>
<reference evidence="1 2" key="1">
    <citation type="submission" date="2018-08" db="EMBL/GenBank/DDBJ databases">
        <title>A genome reference for cultivated species of the human gut microbiota.</title>
        <authorList>
            <person name="Zou Y."/>
            <person name="Xue W."/>
            <person name="Luo G."/>
        </authorList>
    </citation>
    <scope>NUCLEOTIDE SEQUENCE [LARGE SCALE GENOMIC DNA]</scope>
    <source>
        <strain evidence="1 2">AF12-7</strain>
    </source>
</reference>